<accession>A0A6C0CE52</accession>
<dbReference type="EMBL" id="MN739395">
    <property type="protein sequence ID" value="QHT02573.1"/>
    <property type="molecule type" value="Genomic_DNA"/>
</dbReference>
<name>A0A6C0CE52_9ZZZZ</name>
<reference evidence="1" key="1">
    <citation type="journal article" date="2020" name="Nature">
        <title>Giant virus diversity and host interactions through global metagenomics.</title>
        <authorList>
            <person name="Schulz F."/>
            <person name="Roux S."/>
            <person name="Paez-Espino D."/>
            <person name="Jungbluth S."/>
            <person name="Walsh D.A."/>
            <person name="Denef V.J."/>
            <person name="McMahon K.D."/>
            <person name="Konstantinidis K.T."/>
            <person name="Eloe-Fadrosh E.A."/>
            <person name="Kyrpides N.C."/>
            <person name="Woyke T."/>
        </authorList>
    </citation>
    <scope>NUCLEOTIDE SEQUENCE</scope>
    <source>
        <strain evidence="1">GVMAG-M-3300020595-32</strain>
    </source>
</reference>
<organism evidence="1">
    <name type="scientific">viral metagenome</name>
    <dbReference type="NCBI Taxonomy" id="1070528"/>
    <lineage>
        <taxon>unclassified sequences</taxon>
        <taxon>metagenomes</taxon>
        <taxon>organismal metagenomes</taxon>
    </lineage>
</organism>
<sequence length="198" mass="22844">MDHIYKLYEYLPLTDNSKHLILEPLSCVLKLALLQYKPVGTKISVVINAIQFNEPSFLQGLTRSLGGDSRQDLHNICHPIIKCLEWYPLSENTLIYEECLKGLKIFKQSYEEHSLINHTIDHYIGLVTGKEHEPIEDNNVISGLKDIWSQKEVEIIKSLIENINESEDKEESISVLEQMLIVKEQKVNTYIQTISTSY</sequence>
<proteinExistence type="predicted"/>
<protein>
    <submittedName>
        <fullName evidence="1">Uncharacterized protein</fullName>
    </submittedName>
</protein>
<evidence type="ECO:0000313" key="1">
    <source>
        <dbReference type="EMBL" id="QHT02573.1"/>
    </source>
</evidence>
<dbReference type="AlphaFoldDB" id="A0A6C0CE52"/>